<evidence type="ECO:0000256" key="1">
    <source>
        <dbReference type="ARBA" id="ARBA00022475"/>
    </source>
</evidence>
<gene>
    <name evidence="5 8" type="primary">ftsA</name>
    <name evidence="8" type="ORF">F6X38_07530</name>
</gene>
<comment type="similarity">
    <text evidence="5 6">Belongs to the FtsA/MreB family.</text>
</comment>
<evidence type="ECO:0000313" key="9">
    <source>
        <dbReference type="Proteomes" id="UP000432089"/>
    </source>
</evidence>
<dbReference type="NCBIfam" id="TIGR01174">
    <property type="entry name" value="ftsA"/>
    <property type="match status" value="1"/>
</dbReference>
<comment type="subcellular location">
    <subcellularLocation>
        <location evidence="5">Cell membrane</location>
        <topology evidence="5">Peripheral membrane protein</topology>
        <orientation evidence="5">Cytoplasmic side</orientation>
    </subcellularLocation>
    <text evidence="5">Localizes to the Z ring in an FtsZ-dependent manner. Targeted to the membrane through a conserved C-terminal amphipathic helix.</text>
</comment>
<evidence type="ECO:0000259" key="7">
    <source>
        <dbReference type="SMART" id="SM00842"/>
    </source>
</evidence>
<keyword evidence="4 5" id="KW-0131">Cell cycle</keyword>
<dbReference type="GO" id="GO:0009898">
    <property type="term" value="C:cytoplasmic side of plasma membrane"/>
    <property type="evidence" value="ECO:0007669"/>
    <property type="project" value="UniProtKB-UniRule"/>
</dbReference>
<proteinExistence type="inferred from homology"/>
<dbReference type="GO" id="GO:0043093">
    <property type="term" value="P:FtsZ-dependent cytokinesis"/>
    <property type="evidence" value="ECO:0007669"/>
    <property type="project" value="UniProtKB-UniRule"/>
</dbReference>
<dbReference type="AlphaFoldDB" id="A0A7V7PQY1"/>
<dbReference type="GO" id="GO:0032153">
    <property type="term" value="C:cell division site"/>
    <property type="evidence" value="ECO:0007669"/>
    <property type="project" value="UniProtKB-UniRule"/>
</dbReference>
<evidence type="ECO:0000256" key="6">
    <source>
        <dbReference type="PIRNR" id="PIRNR003101"/>
    </source>
</evidence>
<keyword evidence="9" id="KW-1185">Reference proteome</keyword>
<dbReference type="Pfam" id="PF14450">
    <property type="entry name" value="FtsA"/>
    <property type="match status" value="1"/>
</dbReference>
<dbReference type="SUPFAM" id="SSF53067">
    <property type="entry name" value="Actin-like ATPase domain"/>
    <property type="match status" value="2"/>
</dbReference>
<comment type="subunit">
    <text evidence="5">Self-interacts. Interacts with FtsZ.</text>
</comment>
<dbReference type="CDD" id="cd24048">
    <property type="entry name" value="ASKHA_NBD_FtsA"/>
    <property type="match status" value="1"/>
</dbReference>
<dbReference type="Gene3D" id="3.30.420.40">
    <property type="match status" value="2"/>
</dbReference>
<dbReference type="InterPro" id="IPR043129">
    <property type="entry name" value="ATPase_NBD"/>
</dbReference>
<keyword evidence="2 5" id="KW-0132">Cell division</keyword>
<evidence type="ECO:0000256" key="5">
    <source>
        <dbReference type="HAMAP-Rule" id="MF_02033"/>
    </source>
</evidence>
<keyword evidence="3 5" id="KW-0472">Membrane</keyword>
<keyword evidence="1 5" id="KW-1003">Cell membrane</keyword>
<dbReference type="InterPro" id="IPR050696">
    <property type="entry name" value="FtsA/MreB"/>
</dbReference>
<reference evidence="8 9" key="1">
    <citation type="submission" date="2019-09" db="EMBL/GenBank/DDBJ databases">
        <title>YIM 132180 draft genome.</title>
        <authorList>
            <person name="Zhang K."/>
        </authorList>
    </citation>
    <scope>NUCLEOTIDE SEQUENCE [LARGE SCALE GENOMIC DNA]</scope>
    <source>
        <strain evidence="8 9">YIM 132180</strain>
    </source>
</reference>
<evidence type="ECO:0000256" key="3">
    <source>
        <dbReference type="ARBA" id="ARBA00023136"/>
    </source>
</evidence>
<dbReference type="SMART" id="SM00842">
    <property type="entry name" value="FtsA"/>
    <property type="match status" value="1"/>
</dbReference>
<feature type="domain" description="SHS2" evidence="7">
    <location>
        <begin position="27"/>
        <end position="223"/>
    </location>
</feature>
<dbReference type="InterPro" id="IPR003494">
    <property type="entry name" value="SHS2_FtsA"/>
</dbReference>
<name>A0A7V7PQY1_9HYPH</name>
<organism evidence="8 9">
    <name type="scientific">Plantimonas leprariae</name>
    <dbReference type="NCBI Taxonomy" id="2615207"/>
    <lineage>
        <taxon>Bacteria</taxon>
        <taxon>Pseudomonadati</taxon>
        <taxon>Pseudomonadota</taxon>
        <taxon>Alphaproteobacteria</taxon>
        <taxon>Hyphomicrobiales</taxon>
        <taxon>Aurantimonadaceae</taxon>
        <taxon>Plantimonas</taxon>
    </lineage>
</organism>
<sequence length="445" mass="47166">MSLGPFNRGAKSLPRMRALPGKRTRIVSVLDVGTTKITCMIARLKPRPDSEVLPGRTHLIEIVGIGCQRSRGIKSGVVVNLEAAEKSIRYCVDAAERMAGLTVESLIVSVTAGRLKSVRGSAEIGVDGAGVSAGDVKRVLAQAVRSPIERNRLVLHSVPFDMALDGEGGLDNPAGMVGQRLAADIHLLSAEETPLRNLEAAINRAQLAVEAFVATPFASGLATLVDDEADMGSACIDMGGGSTTIAIFQNGKFVYADSVALGGHHITMDLARGLSISPEHAERLKVMHGSAMAELQDDSDTIEVAPLGDHEADAPINVARSLVARIIRPRVEETFELIRDRLAASGLGHVIGKRVVITGGASQLSGLGGAARQVMQRNVRLGRPLGVAGLSTANKSPAFATPVGLLIYPQVSTMEHFAERFSPGQLVFDERTKVGRVGNWFRKSF</sequence>
<evidence type="ECO:0000313" key="8">
    <source>
        <dbReference type="EMBL" id="KAB0680828.1"/>
    </source>
</evidence>
<dbReference type="Pfam" id="PF02491">
    <property type="entry name" value="SHS2_FTSA"/>
    <property type="match status" value="1"/>
</dbReference>
<comment type="caution">
    <text evidence="8">The sequence shown here is derived from an EMBL/GenBank/DDBJ whole genome shotgun (WGS) entry which is preliminary data.</text>
</comment>
<dbReference type="PANTHER" id="PTHR32432">
    <property type="entry name" value="CELL DIVISION PROTEIN FTSA-RELATED"/>
    <property type="match status" value="1"/>
</dbReference>
<protein>
    <recommendedName>
        <fullName evidence="5 6">Cell division protein FtsA</fullName>
    </recommendedName>
</protein>
<comment type="function">
    <text evidence="5 6">Cell division protein that is involved in the assembly of the Z ring. May serve as a membrane anchor for the Z ring.</text>
</comment>
<dbReference type="PANTHER" id="PTHR32432:SF4">
    <property type="entry name" value="CELL DIVISION PROTEIN FTSA"/>
    <property type="match status" value="1"/>
</dbReference>
<dbReference type="Proteomes" id="UP000432089">
    <property type="component" value="Unassembled WGS sequence"/>
</dbReference>
<evidence type="ECO:0000256" key="4">
    <source>
        <dbReference type="ARBA" id="ARBA00023306"/>
    </source>
</evidence>
<dbReference type="HAMAP" id="MF_02033">
    <property type="entry name" value="FtsA"/>
    <property type="match status" value="1"/>
</dbReference>
<dbReference type="InterPro" id="IPR020823">
    <property type="entry name" value="Cell_div_FtsA"/>
</dbReference>
<evidence type="ECO:0000256" key="2">
    <source>
        <dbReference type="ARBA" id="ARBA00022618"/>
    </source>
</evidence>
<dbReference type="RefSeq" id="WP_150968980.1">
    <property type="nucleotide sequence ID" value="NZ_VZDO01000004.1"/>
</dbReference>
<dbReference type="PIRSF" id="PIRSF003101">
    <property type="entry name" value="FtsA"/>
    <property type="match status" value="1"/>
</dbReference>
<accession>A0A7V7PQY1</accession>
<dbReference type="EMBL" id="VZDO01000004">
    <property type="protein sequence ID" value="KAB0680828.1"/>
    <property type="molecule type" value="Genomic_DNA"/>
</dbReference>